<dbReference type="Gene3D" id="3.40.50.1820">
    <property type="entry name" value="alpha/beta hydrolase"/>
    <property type="match status" value="1"/>
</dbReference>
<dbReference type="SUPFAM" id="SSF53474">
    <property type="entry name" value="alpha/beta-Hydrolases"/>
    <property type="match status" value="1"/>
</dbReference>
<keyword evidence="4" id="KW-1185">Reference proteome</keyword>
<dbReference type="RefSeq" id="WP_050725254.1">
    <property type="nucleotide sequence ID" value="NZ_CP012332.1"/>
</dbReference>
<evidence type="ECO:0000256" key="1">
    <source>
        <dbReference type="SAM" id="SignalP"/>
    </source>
</evidence>
<dbReference type="GO" id="GO:0016787">
    <property type="term" value="F:hydrolase activity"/>
    <property type="evidence" value="ECO:0007669"/>
    <property type="project" value="UniProtKB-KW"/>
</dbReference>
<dbReference type="STRING" id="1391653.AKJ08_1243"/>
<organism evidence="3 4">
    <name type="scientific">Vulgatibacter incomptus</name>
    <dbReference type="NCBI Taxonomy" id="1391653"/>
    <lineage>
        <taxon>Bacteria</taxon>
        <taxon>Pseudomonadati</taxon>
        <taxon>Myxococcota</taxon>
        <taxon>Myxococcia</taxon>
        <taxon>Myxococcales</taxon>
        <taxon>Cystobacterineae</taxon>
        <taxon>Vulgatibacteraceae</taxon>
        <taxon>Vulgatibacter</taxon>
    </lineage>
</organism>
<feature type="signal peptide" evidence="1">
    <location>
        <begin position="1"/>
        <end position="19"/>
    </location>
</feature>
<accession>A0A0K1PBS5</accession>
<feature type="domain" description="AB hydrolase-1" evidence="2">
    <location>
        <begin position="69"/>
        <end position="262"/>
    </location>
</feature>
<reference evidence="3 4" key="1">
    <citation type="submission" date="2015-08" db="EMBL/GenBank/DDBJ databases">
        <authorList>
            <person name="Babu N.S."/>
            <person name="Beckwith C.J."/>
            <person name="Beseler K.G."/>
            <person name="Brison A."/>
            <person name="Carone J.V."/>
            <person name="Caskin T.P."/>
            <person name="Diamond M."/>
            <person name="Durham M.E."/>
            <person name="Foxe J.M."/>
            <person name="Go M."/>
            <person name="Henderson B.A."/>
            <person name="Jones I.B."/>
            <person name="McGettigan J.A."/>
            <person name="Micheletti S.J."/>
            <person name="Nasrallah M.E."/>
            <person name="Ortiz D."/>
            <person name="Piller C.R."/>
            <person name="Privatt S.R."/>
            <person name="Schneider S.L."/>
            <person name="Sharp S."/>
            <person name="Smith T.C."/>
            <person name="Stanton J.D."/>
            <person name="Ullery H.E."/>
            <person name="Wilson R.J."/>
            <person name="Serrano M.G."/>
            <person name="Buck G."/>
            <person name="Lee V."/>
            <person name="Wang Y."/>
            <person name="Carvalho R."/>
            <person name="Voegtly L."/>
            <person name="Shi R."/>
            <person name="Duckworth R."/>
            <person name="Johnson A."/>
            <person name="Loviza R."/>
            <person name="Walstead R."/>
            <person name="Shah Z."/>
            <person name="Kiflezghi M."/>
            <person name="Wade K."/>
            <person name="Ball S.L."/>
            <person name="Bradley K.W."/>
            <person name="Asai D.J."/>
            <person name="Bowman C.A."/>
            <person name="Russell D.A."/>
            <person name="Pope W.H."/>
            <person name="Jacobs-Sera D."/>
            <person name="Hendrix R.W."/>
            <person name="Hatfull G.F."/>
        </authorList>
    </citation>
    <scope>NUCLEOTIDE SEQUENCE [LARGE SCALE GENOMIC DNA]</scope>
    <source>
        <strain evidence="3 4">DSM 27710</strain>
    </source>
</reference>
<feature type="chain" id="PRO_5005465409" evidence="1">
    <location>
        <begin position="20"/>
        <end position="273"/>
    </location>
</feature>
<protein>
    <submittedName>
        <fullName evidence="3">Hydrolase</fullName>
    </submittedName>
</protein>
<dbReference type="AlphaFoldDB" id="A0A0K1PBS5"/>
<evidence type="ECO:0000313" key="4">
    <source>
        <dbReference type="Proteomes" id="UP000055590"/>
    </source>
</evidence>
<dbReference type="Proteomes" id="UP000055590">
    <property type="component" value="Chromosome"/>
</dbReference>
<proteinExistence type="predicted"/>
<keyword evidence="3" id="KW-0378">Hydrolase</keyword>
<keyword evidence="1" id="KW-0732">Signal</keyword>
<name>A0A0K1PBS5_9BACT</name>
<evidence type="ECO:0000313" key="3">
    <source>
        <dbReference type="EMBL" id="AKU90856.1"/>
    </source>
</evidence>
<evidence type="ECO:0000259" key="2">
    <source>
        <dbReference type="Pfam" id="PF12697"/>
    </source>
</evidence>
<gene>
    <name evidence="3" type="ORF">AKJ08_1243</name>
</gene>
<sequence>MHRAIQATFRTLTPVPSLASMLAARLWMIPPRAPIRPEQEAWLAKAERRDVDAGGTKVATYAWGRGPAVLLMHGWGGHAGQLTGFVPGLVEAGHRVVAYDGPRHGATQGGTPSLLSFSESAQAVAGREGGLSAVIAHSMGASAAAFSMSRGLEADRAVFLAPAATMSGAAERFAKMVRLDPRALEQMRRRFERELNIPWEELDVVRSAHQMRSALLVIHDESDRDVPFSDGDAIARAWPTGSLVTTTGLGHHRLLRDADVVRRTIDFVSAGRP</sequence>
<dbReference type="EMBL" id="CP012332">
    <property type="protein sequence ID" value="AKU90856.1"/>
    <property type="molecule type" value="Genomic_DNA"/>
</dbReference>
<dbReference type="Pfam" id="PF12697">
    <property type="entry name" value="Abhydrolase_6"/>
    <property type="match status" value="1"/>
</dbReference>
<dbReference type="InterPro" id="IPR000073">
    <property type="entry name" value="AB_hydrolase_1"/>
</dbReference>
<dbReference type="KEGG" id="vin:AKJ08_1243"/>
<dbReference type="InterPro" id="IPR029058">
    <property type="entry name" value="AB_hydrolase_fold"/>
</dbReference>